<dbReference type="Gene3D" id="3.80.10.10">
    <property type="entry name" value="Ribonuclease Inhibitor"/>
    <property type="match status" value="1"/>
</dbReference>
<gene>
    <name evidence="3" type="ORF">JYZ213_LOCUS28200</name>
</gene>
<dbReference type="PANTHER" id="PTHR24111:SF0">
    <property type="entry name" value="LEUCINE-RICH REPEAT-CONTAINING PROTEIN"/>
    <property type="match status" value="1"/>
</dbReference>
<dbReference type="SUPFAM" id="SSF52047">
    <property type="entry name" value="RNI-like"/>
    <property type="match status" value="1"/>
</dbReference>
<name>A0A814Y3D8_9BILA</name>
<dbReference type="InterPro" id="IPR001611">
    <property type="entry name" value="Leu-rich_rpt"/>
</dbReference>
<dbReference type="AlphaFoldDB" id="A0A814Y3D8"/>
<keyword evidence="1" id="KW-0677">Repeat</keyword>
<organism evidence="3 4">
    <name type="scientific">Adineta steineri</name>
    <dbReference type="NCBI Taxonomy" id="433720"/>
    <lineage>
        <taxon>Eukaryota</taxon>
        <taxon>Metazoa</taxon>
        <taxon>Spiralia</taxon>
        <taxon>Gnathifera</taxon>
        <taxon>Rotifera</taxon>
        <taxon>Eurotatoria</taxon>
        <taxon>Bdelloidea</taxon>
        <taxon>Adinetida</taxon>
        <taxon>Adinetidae</taxon>
        <taxon>Adineta</taxon>
    </lineage>
</organism>
<reference evidence="3" key="1">
    <citation type="submission" date="2021-02" db="EMBL/GenBank/DDBJ databases">
        <authorList>
            <person name="Nowell W R."/>
        </authorList>
    </citation>
    <scope>NUCLEOTIDE SEQUENCE</scope>
</reference>
<comment type="caution">
    <text evidence="3">The sequence shown here is derived from an EMBL/GenBank/DDBJ whole genome shotgun (WGS) entry which is preliminary data.</text>
</comment>
<dbReference type="Pfam" id="PF00656">
    <property type="entry name" value="Peptidase_C14"/>
    <property type="match status" value="1"/>
</dbReference>
<dbReference type="InterPro" id="IPR029030">
    <property type="entry name" value="Caspase-like_dom_sf"/>
</dbReference>
<dbReference type="GO" id="GO:0006508">
    <property type="term" value="P:proteolysis"/>
    <property type="evidence" value="ECO:0007669"/>
    <property type="project" value="InterPro"/>
</dbReference>
<dbReference type="InterPro" id="IPR032675">
    <property type="entry name" value="LRR_dom_sf"/>
</dbReference>
<dbReference type="InterPro" id="IPR011600">
    <property type="entry name" value="Pept_C14_caspase"/>
</dbReference>
<dbReference type="Gene3D" id="3.30.70.1470">
    <property type="entry name" value="Caspase-like"/>
    <property type="match status" value="1"/>
</dbReference>
<evidence type="ECO:0000256" key="1">
    <source>
        <dbReference type="ARBA" id="ARBA00022737"/>
    </source>
</evidence>
<evidence type="ECO:0000313" key="4">
    <source>
        <dbReference type="Proteomes" id="UP000663845"/>
    </source>
</evidence>
<dbReference type="GO" id="GO:0004197">
    <property type="term" value="F:cysteine-type endopeptidase activity"/>
    <property type="evidence" value="ECO:0007669"/>
    <property type="project" value="InterPro"/>
</dbReference>
<dbReference type="PANTHER" id="PTHR24111">
    <property type="entry name" value="LEUCINE-RICH REPEAT-CONTAINING PROTEIN 34"/>
    <property type="match status" value="1"/>
</dbReference>
<evidence type="ECO:0000313" key="3">
    <source>
        <dbReference type="EMBL" id="CAF1224665.1"/>
    </source>
</evidence>
<accession>A0A814Y3D8</accession>
<feature type="domain" description="Peptidase C14 caspase" evidence="2">
    <location>
        <begin position="96"/>
        <end position="241"/>
    </location>
</feature>
<dbReference type="InterPro" id="IPR052201">
    <property type="entry name" value="LRR-containing_regulator"/>
</dbReference>
<dbReference type="SMART" id="SM00368">
    <property type="entry name" value="LRR_RI"/>
    <property type="match status" value="3"/>
</dbReference>
<sequence>MTTLDLSDNQIEDIGARLLFNSLENNKTITTVRLTGNNSKYCEAIGIAIGIRNDKTLTNIDLRLKEYGDNEIKLLVNELYNNKTITDLDFNKNEISNIGIQYLADMLRNNTTIIWIDLSQNQIGDVGAKYLGDALKNNKATIAENDHDPKPAFGKALSGHVRLPKKSQFVLIYSADPGTVSFADGPHTNGNSYFTHSLLNHISTPNTKIEDMMKEVSREIKFKSRHRQRPWINLCLHEDFYFQKGTLNENL</sequence>
<dbReference type="SUPFAM" id="SSF52129">
    <property type="entry name" value="Caspase-like"/>
    <property type="match status" value="1"/>
</dbReference>
<dbReference type="EMBL" id="CAJNOG010000405">
    <property type="protein sequence ID" value="CAF1224665.1"/>
    <property type="molecule type" value="Genomic_DNA"/>
</dbReference>
<evidence type="ECO:0000259" key="2">
    <source>
        <dbReference type="Pfam" id="PF00656"/>
    </source>
</evidence>
<protein>
    <recommendedName>
        <fullName evidence="2">Peptidase C14 caspase domain-containing protein</fullName>
    </recommendedName>
</protein>
<dbReference type="Proteomes" id="UP000663845">
    <property type="component" value="Unassembled WGS sequence"/>
</dbReference>
<dbReference type="Pfam" id="PF13516">
    <property type="entry name" value="LRR_6"/>
    <property type="match status" value="1"/>
</dbReference>
<proteinExistence type="predicted"/>